<dbReference type="OrthoDB" id="1490196at2"/>
<keyword evidence="2" id="KW-0449">Lipoprotein</keyword>
<dbReference type="Pfam" id="PF08894">
    <property type="entry name" value="DUF1838"/>
    <property type="match status" value="1"/>
</dbReference>
<organism evidence="2 3">
    <name type="scientific">Hyphomonas polymorpha PS728</name>
    <dbReference type="NCBI Taxonomy" id="1280954"/>
    <lineage>
        <taxon>Bacteria</taxon>
        <taxon>Pseudomonadati</taxon>
        <taxon>Pseudomonadota</taxon>
        <taxon>Alphaproteobacteria</taxon>
        <taxon>Hyphomonadales</taxon>
        <taxon>Hyphomonadaceae</taxon>
        <taxon>Hyphomonas</taxon>
    </lineage>
</organism>
<feature type="chain" id="PRO_5001615611" evidence="1">
    <location>
        <begin position="21"/>
        <end position="300"/>
    </location>
</feature>
<dbReference type="EMBL" id="ARYM01000012">
    <property type="protein sequence ID" value="KCZ98153.1"/>
    <property type="molecule type" value="Genomic_DNA"/>
</dbReference>
<feature type="signal peptide" evidence="1">
    <location>
        <begin position="1"/>
        <end position="20"/>
    </location>
</feature>
<keyword evidence="3" id="KW-1185">Reference proteome</keyword>
<evidence type="ECO:0000313" key="2">
    <source>
        <dbReference type="EMBL" id="KCZ98153.1"/>
    </source>
</evidence>
<dbReference type="RefSeq" id="WP_035598555.1">
    <property type="nucleotide sequence ID" value="NZ_ARYM01000012.1"/>
</dbReference>
<accession>A0A062VCX9</accession>
<dbReference type="AlphaFoldDB" id="A0A062VCX9"/>
<dbReference type="Proteomes" id="UP000027100">
    <property type="component" value="Unassembled WGS sequence"/>
</dbReference>
<reference evidence="2 3" key="1">
    <citation type="journal article" date="2014" name="Antonie Van Leeuwenhoek">
        <title>Hyphomonas beringensis sp. nov. and Hyphomonas chukchiensis sp. nov., isolated from surface seawater of the Bering Sea and Chukchi Sea.</title>
        <authorList>
            <person name="Li C."/>
            <person name="Lai Q."/>
            <person name="Li G."/>
            <person name="Dong C."/>
            <person name="Wang J."/>
            <person name="Liao Y."/>
            <person name="Shao Z."/>
        </authorList>
    </citation>
    <scope>NUCLEOTIDE SEQUENCE [LARGE SCALE GENOMIC DNA]</scope>
    <source>
        <strain evidence="2 3">PS728</strain>
    </source>
</reference>
<dbReference type="STRING" id="1280954.HPO_11139"/>
<evidence type="ECO:0000256" key="1">
    <source>
        <dbReference type="SAM" id="SignalP"/>
    </source>
</evidence>
<gene>
    <name evidence="2" type="ORF">HPO_11139</name>
</gene>
<dbReference type="PATRIC" id="fig|1280954.3.peg.2257"/>
<dbReference type="InterPro" id="IPR014990">
    <property type="entry name" value="DUF1838"/>
</dbReference>
<evidence type="ECO:0000313" key="3">
    <source>
        <dbReference type="Proteomes" id="UP000027100"/>
    </source>
</evidence>
<sequence>MLFARHIALAVAAVMVSACASLSEAQGPKLNPSNPADALTLMRKVHCSTVDNEPAIFWWEGETFSRRQGEKDIHLFDVEGYNIRACAAITNEAGLKGYQLVSREILLYKDKDTGEVLKTWANPWTGEDVEVLHVANDPVNWKVYETGRDGQPVNWGGEVSGPFWWLRSTIPLWYPNPLAGDYQKEIGGTYHATELFNFFGNAGELLDPKTKTASATVAWTRVADWLPWMMMNGREGVMYIHTSGRKVASYDEISDTMKAEIAAHYPEYASPPPEGDPRANMTSWTYFKGIRDGSIKKPDR</sequence>
<dbReference type="eggNOG" id="ENOG502Z8YY">
    <property type="taxonomic scope" value="Bacteria"/>
</dbReference>
<comment type="caution">
    <text evidence="2">The sequence shown here is derived from an EMBL/GenBank/DDBJ whole genome shotgun (WGS) entry which is preliminary data.</text>
</comment>
<name>A0A062VCX9_9PROT</name>
<proteinExistence type="predicted"/>
<protein>
    <submittedName>
        <fullName evidence="2">Putative lipoprotein</fullName>
    </submittedName>
</protein>
<dbReference type="PROSITE" id="PS51257">
    <property type="entry name" value="PROKAR_LIPOPROTEIN"/>
    <property type="match status" value="1"/>
</dbReference>
<keyword evidence="1" id="KW-0732">Signal</keyword>